<reference evidence="1" key="1">
    <citation type="journal article" date="2022" name="Int. J. Mol. Sci.">
        <title>Draft Genome of Tanacetum Coccineum: Genomic Comparison of Closely Related Tanacetum-Family Plants.</title>
        <authorList>
            <person name="Yamashiro T."/>
            <person name="Shiraishi A."/>
            <person name="Nakayama K."/>
            <person name="Satake H."/>
        </authorList>
    </citation>
    <scope>NUCLEOTIDE SEQUENCE</scope>
</reference>
<sequence length="108" mass="12505">MILKPCQVRLHIHHRVRFYIHHRVRSCCYMAERKVGRDVVEDLTRESLIALSYSLLDFDLPPTEFPKNVKSVTEAVNTDEKDIVRCNMISISYAESPDTKNSLVSPVM</sequence>
<dbReference type="Proteomes" id="UP001151760">
    <property type="component" value="Unassembled WGS sequence"/>
</dbReference>
<comment type="caution">
    <text evidence="1">The sequence shown here is derived from an EMBL/GenBank/DDBJ whole genome shotgun (WGS) entry which is preliminary data.</text>
</comment>
<keyword evidence="2" id="KW-1185">Reference proteome</keyword>
<dbReference type="PANTHER" id="PTHR35282:SF2">
    <property type="entry name" value="F5D14.24 PROTEIN"/>
    <property type="match status" value="1"/>
</dbReference>
<dbReference type="InterPro" id="IPR049198">
    <property type="entry name" value="DUF6865"/>
</dbReference>
<evidence type="ECO:0000313" key="2">
    <source>
        <dbReference type="Proteomes" id="UP001151760"/>
    </source>
</evidence>
<organism evidence="1 2">
    <name type="scientific">Tanacetum coccineum</name>
    <dbReference type="NCBI Taxonomy" id="301880"/>
    <lineage>
        <taxon>Eukaryota</taxon>
        <taxon>Viridiplantae</taxon>
        <taxon>Streptophyta</taxon>
        <taxon>Embryophyta</taxon>
        <taxon>Tracheophyta</taxon>
        <taxon>Spermatophyta</taxon>
        <taxon>Magnoliopsida</taxon>
        <taxon>eudicotyledons</taxon>
        <taxon>Gunneridae</taxon>
        <taxon>Pentapetalae</taxon>
        <taxon>asterids</taxon>
        <taxon>campanulids</taxon>
        <taxon>Asterales</taxon>
        <taxon>Asteraceae</taxon>
        <taxon>Asteroideae</taxon>
        <taxon>Anthemideae</taxon>
        <taxon>Anthemidinae</taxon>
        <taxon>Tanacetum</taxon>
    </lineage>
</organism>
<name>A0ABQ5DRB3_9ASTR</name>
<reference evidence="1" key="2">
    <citation type="submission" date="2022-01" db="EMBL/GenBank/DDBJ databases">
        <authorList>
            <person name="Yamashiro T."/>
            <person name="Shiraishi A."/>
            <person name="Satake H."/>
            <person name="Nakayama K."/>
        </authorList>
    </citation>
    <scope>NUCLEOTIDE SEQUENCE</scope>
</reference>
<accession>A0ABQ5DRB3</accession>
<gene>
    <name evidence="1" type="ORF">Tco_0941586</name>
</gene>
<dbReference type="Pfam" id="PF21737">
    <property type="entry name" value="DUF6865"/>
    <property type="match status" value="1"/>
</dbReference>
<dbReference type="PANTHER" id="PTHR35282">
    <property type="entry name" value="F5D14.24 PROTEIN"/>
    <property type="match status" value="1"/>
</dbReference>
<dbReference type="EMBL" id="BQNB010015584">
    <property type="protein sequence ID" value="GJT41721.1"/>
    <property type="molecule type" value="Genomic_DNA"/>
</dbReference>
<evidence type="ECO:0000313" key="1">
    <source>
        <dbReference type="EMBL" id="GJT41721.1"/>
    </source>
</evidence>
<proteinExistence type="predicted"/>
<protein>
    <submittedName>
        <fullName evidence="1">Uncharacterized protein</fullName>
    </submittedName>
</protein>